<organism evidence="5 6">
    <name type="scientific">Vibrio mangrovi</name>
    <dbReference type="NCBI Taxonomy" id="474394"/>
    <lineage>
        <taxon>Bacteria</taxon>
        <taxon>Pseudomonadati</taxon>
        <taxon>Pseudomonadota</taxon>
        <taxon>Gammaproteobacteria</taxon>
        <taxon>Vibrionales</taxon>
        <taxon>Vibrionaceae</taxon>
        <taxon>Vibrio</taxon>
    </lineage>
</organism>
<name>A0A1Y6IY47_9VIBR</name>
<reference evidence="5 6" key="1">
    <citation type="submission" date="2017-05" db="EMBL/GenBank/DDBJ databases">
        <authorList>
            <person name="Song R."/>
            <person name="Chenine A.L."/>
            <person name="Ruprecht R.M."/>
        </authorList>
    </citation>
    <scope>NUCLEOTIDE SEQUENCE [LARGE SCALE GENOMIC DNA]</scope>
    <source>
        <strain evidence="5 6">CECT 7927</strain>
    </source>
</reference>
<accession>A0A1Y6IY47</accession>
<dbReference type="Pfam" id="PF02571">
    <property type="entry name" value="CbiJ"/>
    <property type="match status" value="1"/>
</dbReference>
<keyword evidence="2" id="KW-0169">Cobalamin biosynthesis</keyword>
<comment type="pathway">
    <text evidence="1">Cofactor biosynthesis; adenosylcobalamin biosynthesis.</text>
</comment>
<dbReference type="EC" id="1.3.1.54" evidence="5"/>
<evidence type="ECO:0000313" key="5">
    <source>
        <dbReference type="EMBL" id="SMS02595.1"/>
    </source>
</evidence>
<dbReference type="NCBIfam" id="TIGR00715">
    <property type="entry name" value="precor6x_red"/>
    <property type="match status" value="1"/>
</dbReference>
<dbReference type="EMBL" id="JAWRCO010000002">
    <property type="protein sequence ID" value="MDW6005196.1"/>
    <property type="molecule type" value="Genomic_DNA"/>
</dbReference>
<dbReference type="GO" id="GO:0009236">
    <property type="term" value="P:cobalamin biosynthetic process"/>
    <property type="evidence" value="ECO:0007669"/>
    <property type="project" value="UniProtKB-UniPathway"/>
</dbReference>
<evidence type="ECO:0000256" key="2">
    <source>
        <dbReference type="ARBA" id="ARBA00022573"/>
    </source>
</evidence>
<gene>
    <name evidence="5" type="primary">cobK</name>
    <name evidence="4" type="ORF">SBX37_20225</name>
    <name evidence="5" type="ORF">VIM7927_03928</name>
</gene>
<dbReference type="Proteomes" id="UP001283366">
    <property type="component" value="Unassembled WGS sequence"/>
</dbReference>
<sequence>MSPNHVLVFGGTSDAVEICRMLEQYHIRYTLSVATPEGEAAAQSLTAPVIQGRMDSETMCAWIVEHRVDCVIDAAHPYAQILRETIVNAGMNSACPVIRYERPALHDFIEHPLVIRVGSIAKACQRILPEQQKILLTTGSKDLALFSRLLTDKTLYARVLPTSGVVAECESLGLGSDQIIAMKGPFSAAMNHALYDTIQPDVVITKESGQAGGFAEKVAPCIELGMTCIVIERPPQLFAEHYAQTLHSVEACGALFYEWKQKECTL</sequence>
<dbReference type="OrthoDB" id="9780707at2"/>
<proteinExistence type="predicted"/>
<keyword evidence="7" id="KW-1185">Reference proteome</keyword>
<dbReference type="AlphaFoldDB" id="A0A1Y6IY47"/>
<evidence type="ECO:0000313" key="7">
    <source>
        <dbReference type="Proteomes" id="UP001283366"/>
    </source>
</evidence>
<evidence type="ECO:0000256" key="1">
    <source>
        <dbReference type="ARBA" id="ARBA00004953"/>
    </source>
</evidence>
<dbReference type="PANTHER" id="PTHR36925">
    <property type="entry name" value="COBALT-PRECORRIN-6A REDUCTASE"/>
    <property type="match status" value="1"/>
</dbReference>
<dbReference type="EMBL" id="FXXI01000011">
    <property type="protein sequence ID" value="SMS02595.1"/>
    <property type="molecule type" value="Genomic_DNA"/>
</dbReference>
<keyword evidence="3 5" id="KW-0560">Oxidoreductase</keyword>
<dbReference type="Proteomes" id="UP000196125">
    <property type="component" value="Unassembled WGS sequence"/>
</dbReference>
<dbReference type="PANTHER" id="PTHR36925:SF1">
    <property type="entry name" value="COBALT-PRECORRIN-6A REDUCTASE"/>
    <property type="match status" value="1"/>
</dbReference>
<evidence type="ECO:0000313" key="6">
    <source>
        <dbReference type="Proteomes" id="UP000196125"/>
    </source>
</evidence>
<evidence type="ECO:0000256" key="3">
    <source>
        <dbReference type="ARBA" id="ARBA00023002"/>
    </source>
</evidence>
<protein>
    <submittedName>
        <fullName evidence="5">Precorrin-6A reductase</fullName>
        <ecNumber evidence="5">1.3.1.54</ecNumber>
    </submittedName>
</protein>
<dbReference type="UniPathway" id="UPA00148"/>
<reference evidence="4 7" key="2">
    <citation type="submission" date="2023-11" db="EMBL/GenBank/DDBJ databases">
        <title>Plant-associative lifestyle of Vibrio porteresiae and its evolutionary dynamics.</title>
        <authorList>
            <person name="Rameshkumar N."/>
            <person name="Kirti K."/>
        </authorList>
    </citation>
    <scope>NUCLEOTIDE SEQUENCE [LARGE SCALE GENOMIC DNA]</scope>
    <source>
        <strain evidence="4 7">MSSRF38</strain>
    </source>
</reference>
<evidence type="ECO:0000313" key="4">
    <source>
        <dbReference type="EMBL" id="MDW6005196.1"/>
    </source>
</evidence>
<dbReference type="PROSITE" id="PS51014">
    <property type="entry name" value="COBK_CBIJ"/>
    <property type="match status" value="1"/>
</dbReference>
<dbReference type="GO" id="GO:0016994">
    <property type="term" value="F:precorrin-6A reductase activity"/>
    <property type="evidence" value="ECO:0007669"/>
    <property type="project" value="UniProtKB-EC"/>
</dbReference>
<dbReference type="InterPro" id="IPR003723">
    <property type="entry name" value="Precorrin-6x_reduct"/>
</dbReference>
<dbReference type="RefSeq" id="WP_087482601.1">
    <property type="nucleotide sequence ID" value="NZ_AP024884.1"/>
</dbReference>